<feature type="domain" description="O-methyltransferase C-terminal" evidence="4">
    <location>
        <begin position="167"/>
        <end position="384"/>
    </location>
</feature>
<dbReference type="InterPro" id="IPR016461">
    <property type="entry name" value="COMT-like"/>
</dbReference>
<evidence type="ECO:0000313" key="6">
    <source>
        <dbReference type="Proteomes" id="UP001056012"/>
    </source>
</evidence>
<dbReference type="PANTHER" id="PTHR43712">
    <property type="entry name" value="PUTATIVE (AFU_ORTHOLOGUE AFUA_4G14580)-RELATED"/>
    <property type="match status" value="1"/>
</dbReference>
<reference evidence="5" key="1">
    <citation type="submission" date="2021-12" db="EMBL/GenBank/DDBJ databases">
        <title>Curvularia clavata genome.</title>
        <authorList>
            <person name="Cao Y."/>
        </authorList>
    </citation>
    <scope>NUCLEOTIDE SEQUENCE</scope>
    <source>
        <strain evidence="5">Yc1106</strain>
    </source>
</reference>
<dbReference type="VEuPathDB" id="FungiDB:yc1106_04700"/>
<dbReference type="Gene3D" id="1.10.10.10">
    <property type="entry name" value="Winged helix-like DNA-binding domain superfamily/Winged helix DNA-binding domain"/>
    <property type="match status" value="1"/>
</dbReference>
<evidence type="ECO:0000256" key="2">
    <source>
        <dbReference type="ARBA" id="ARBA00022679"/>
    </source>
</evidence>
<proteinExistence type="predicted"/>
<sequence>MNRSSSLVKLARRILEEAEKLEDNNVNEDSTRALFEATRELQTSVMTVPRLLEEHLLHYQYLSCLDWLVRFRIFNYVPTDSGSISYTDLAKKAGVPIMRLRSVARMAMTEGFFFEPSATEIAHTQLSASLAADTSFQNWISWTTQYGMSIACRFAEATAKWPSSGAKNETAFNVAFDTDLALWEYMKTKPEMEKVFSGYMRGTSQSEGGRLQHLINGFDWASLGEATIVDVGGSTAHASLALASAFPRLQFIVQDLPEVVQQGKAVLPQLASDAVTSRVRFAAHDFFMPQPPRDSGSAPDIYLLRRVLHDWSDEQAHEILQHLAVAIQDGGNPRARLIIMDAIVPAPGTLSRVQEATIRFRDLTMAQLFNTKERELNEWKQLFAATDPRLHLKSWKQPTGSYLAVMEVQIDEQSSISC</sequence>
<keyword evidence="6" id="KW-1185">Reference proteome</keyword>
<evidence type="ECO:0000259" key="4">
    <source>
        <dbReference type="Pfam" id="PF00891"/>
    </source>
</evidence>
<dbReference type="PANTHER" id="PTHR43712:SF19">
    <property type="entry name" value="DUAL O-METHYLTRANSFERASE_FAD-DEPENDENT MONOOXYGENASE ELCB"/>
    <property type="match status" value="1"/>
</dbReference>
<evidence type="ECO:0000313" key="5">
    <source>
        <dbReference type="EMBL" id="USP77426.1"/>
    </source>
</evidence>
<dbReference type="GO" id="GO:0008171">
    <property type="term" value="F:O-methyltransferase activity"/>
    <property type="evidence" value="ECO:0007669"/>
    <property type="project" value="InterPro"/>
</dbReference>
<dbReference type="OrthoDB" id="2410195at2759"/>
<keyword evidence="2" id="KW-0808">Transferase</keyword>
<dbReference type="SUPFAM" id="SSF46785">
    <property type="entry name" value="Winged helix' DNA-binding domain"/>
    <property type="match status" value="1"/>
</dbReference>
<accession>A0A9Q8Z6T2</accession>
<dbReference type="Proteomes" id="UP001056012">
    <property type="component" value="Chromosome 3"/>
</dbReference>
<dbReference type="InterPro" id="IPR036388">
    <property type="entry name" value="WH-like_DNA-bd_sf"/>
</dbReference>
<evidence type="ECO:0000256" key="3">
    <source>
        <dbReference type="ARBA" id="ARBA00022691"/>
    </source>
</evidence>
<organism evidence="5 6">
    <name type="scientific">Curvularia clavata</name>
    <dbReference type="NCBI Taxonomy" id="95742"/>
    <lineage>
        <taxon>Eukaryota</taxon>
        <taxon>Fungi</taxon>
        <taxon>Dikarya</taxon>
        <taxon>Ascomycota</taxon>
        <taxon>Pezizomycotina</taxon>
        <taxon>Dothideomycetes</taxon>
        <taxon>Pleosporomycetidae</taxon>
        <taxon>Pleosporales</taxon>
        <taxon>Pleosporineae</taxon>
        <taxon>Pleosporaceae</taxon>
        <taxon>Curvularia</taxon>
    </lineage>
</organism>
<dbReference type="InterPro" id="IPR029063">
    <property type="entry name" value="SAM-dependent_MTases_sf"/>
</dbReference>
<dbReference type="AlphaFoldDB" id="A0A9Q8Z6T2"/>
<name>A0A9Q8Z6T2_CURCL</name>
<dbReference type="Gene3D" id="3.40.50.150">
    <property type="entry name" value="Vaccinia Virus protein VP39"/>
    <property type="match status" value="1"/>
</dbReference>
<dbReference type="GO" id="GO:0032259">
    <property type="term" value="P:methylation"/>
    <property type="evidence" value="ECO:0007669"/>
    <property type="project" value="UniProtKB-KW"/>
</dbReference>
<keyword evidence="1" id="KW-0489">Methyltransferase</keyword>
<dbReference type="Pfam" id="PF00891">
    <property type="entry name" value="Methyltransf_2"/>
    <property type="match status" value="1"/>
</dbReference>
<dbReference type="InterPro" id="IPR036390">
    <property type="entry name" value="WH_DNA-bd_sf"/>
</dbReference>
<dbReference type="PROSITE" id="PS51683">
    <property type="entry name" value="SAM_OMT_II"/>
    <property type="match status" value="1"/>
</dbReference>
<dbReference type="InterPro" id="IPR001077">
    <property type="entry name" value="COMT_C"/>
</dbReference>
<dbReference type="SUPFAM" id="SSF53335">
    <property type="entry name" value="S-adenosyl-L-methionine-dependent methyltransferases"/>
    <property type="match status" value="1"/>
</dbReference>
<dbReference type="EMBL" id="CP089276">
    <property type="protein sequence ID" value="USP77426.1"/>
    <property type="molecule type" value="Genomic_DNA"/>
</dbReference>
<gene>
    <name evidence="5" type="ORF">yc1106_04700</name>
</gene>
<evidence type="ECO:0000256" key="1">
    <source>
        <dbReference type="ARBA" id="ARBA00022603"/>
    </source>
</evidence>
<keyword evidence="3" id="KW-0949">S-adenosyl-L-methionine</keyword>
<protein>
    <recommendedName>
        <fullName evidence="4">O-methyltransferase C-terminal domain-containing protein</fullName>
    </recommendedName>
</protein>